<dbReference type="AlphaFoldDB" id="A0A195BT92"/>
<protein>
    <submittedName>
        <fullName evidence="1">Uncharacterized protein</fullName>
    </submittedName>
</protein>
<proteinExistence type="predicted"/>
<evidence type="ECO:0000313" key="2">
    <source>
        <dbReference type="Proteomes" id="UP000078540"/>
    </source>
</evidence>
<organism evidence="1 2">
    <name type="scientific">Atta colombica</name>
    <dbReference type="NCBI Taxonomy" id="520822"/>
    <lineage>
        <taxon>Eukaryota</taxon>
        <taxon>Metazoa</taxon>
        <taxon>Ecdysozoa</taxon>
        <taxon>Arthropoda</taxon>
        <taxon>Hexapoda</taxon>
        <taxon>Insecta</taxon>
        <taxon>Pterygota</taxon>
        <taxon>Neoptera</taxon>
        <taxon>Endopterygota</taxon>
        <taxon>Hymenoptera</taxon>
        <taxon>Apocrita</taxon>
        <taxon>Aculeata</taxon>
        <taxon>Formicoidea</taxon>
        <taxon>Formicidae</taxon>
        <taxon>Myrmicinae</taxon>
        <taxon>Atta</taxon>
    </lineage>
</organism>
<name>A0A195BT92_9HYME</name>
<accession>A0A195BT92</accession>
<evidence type="ECO:0000313" key="1">
    <source>
        <dbReference type="EMBL" id="KYM89651.1"/>
    </source>
</evidence>
<sequence>MLKDELLNLRCRPSPVIISELRALLVFVSVIQQTIKRRNGREWGNKENWWRHVVQGREVKAGRIEVGGRQRFHYDSGQNPLKVNLTNDSQREQRLENTAGGVGLPISTFLSMS</sequence>
<dbReference type="Proteomes" id="UP000078540">
    <property type="component" value="Unassembled WGS sequence"/>
</dbReference>
<dbReference type="EMBL" id="KQ976417">
    <property type="protein sequence ID" value="KYM89651.1"/>
    <property type="molecule type" value="Genomic_DNA"/>
</dbReference>
<keyword evidence="2" id="KW-1185">Reference proteome</keyword>
<gene>
    <name evidence="1" type="ORF">ALC53_01963</name>
</gene>
<reference evidence="1 2" key="1">
    <citation type="submission" date="2015-09" db="EMBL/GenBank/DDBJ databases">
        <title>Atta colombica WGS genome.</title>
        <authorList>
            <person name="Nygaard S."/>
            <person name="Hu H."/>
            <person name="Boomsma J."/>
            <person name="Zhang G."/>
        </authorList>
    </citation>
    <scope>NUCLEOTIDE SEQUENCE [LARGE SCALE GENOMIC DNA]</scope>
    <source>
        <strain evidence="1">Treedump-2</strain>
        <tissue evidence="1">Whole body</tissue>
    </source>
</reference>